<gene>
    <name evidence="2" type="ORF">FHE74_03810</name>
</gene>
<evidence type="ECO:0000313" key="2">
    <source>
        <dbReference type="EMBL" id="TNL98756.1"/>
    </source>
</evidence>
<proteinExistence type="predicted"/>
<evidence type="ECO:0000313" key="3">
    <source>
        <dbReference type="Proteomes" id="UP000312032"/>
    </source>
</evidence>
<dbReference type="Proteomes" id="UP000312032">
    <property type="component" value="Unassembled WGS sequence"/>
</dbReference>
<dbReference type="OrthoDB" id="4414464at2"/>
<feature type="coiled-coil region" evidence="1">
    <location>
        <begin position="89"/>
        <end position="116"/>
    </location>
</feature>
<comment type="caution">
    <text evidence="2">The sequence shown here is derived from an EMBL/GenBank/DDBJ whole genome shotgun (WGS) entry which is preliminary data.</text>
</comment>
<keyword evidence="1" id="KW-0175">Coiled coil</keyword>
<dbReference type="EMBL" id="VDHJ01000004">
    <property type="protein sequence ID" value="TNL98756.1"/>
    <property type="molecule type" value="Genomic_DNA"/>
</dbReference>
<organism evidence="2 3">
    <name type="scientific">Corynebacterium tapiri</name>
    <dbReference type="NCBI Taxonomy" id="1448266"/>
    <lineage>
        <taxon>Bacteria</taxon>
        <taxon>Bacillati</taxon>
        <taxon>Actinomycetota</taxon>
        <taxon>Actinomycetes</taxon>
        <taxon>Mycobacteriales</taxon>
        <taxon>Corynebacteriaceae</taxon>
        <taxon>Corynebacterium</taxon>
    </lineage>
</organism>
<sequence length="123" mass="13487">MLALKEHTSVMAGDITSPTALPCCAAVLIVERLPRTQRAEIEALMVEHLVSEPVGCLPGTDALSADWFTRWEHDPSAREFYAVRCRQVVTGTREELEHLECALQALQASNSELGTRAGLKRAS</sequence>
<name>A0A5C4U5U4_9CORY</name>
<evidence type="ECO:0000256" key="1">
    <source>
        <dbReference type="SAM" id="Coils"/>
    </source>
</evidence>
<dbReference type="RefSeq" id="WP_139465184.1">
    <property type="nucleotide sequence ID" value="NZ_VDHJ01000004.1"/>
</dbReference>
<accession>A0A5C4U5U4</accession>
<dbReference type="AlphaFoldDB" id="A0A5C4U5U4"/>
<reference evidence="2 3" key="1">
    <citation type="submission" date="2019-06" db="EMBL/GenBank/DDBJ databases">
        <authorList>
            <person name="Li J."/>
        </authorList>
    </citation>
    <scope>NUCLEOTIDE SEQUENCE [LARGE SCALE GENOMIC DNA]</scope>
    <source>
        <strain evidence="2 3">LMG 28165</strain>
    </source>
</reference>
<protein>
    <submittedName>
        <fullName evidence="2">Uncharacterized protein</fullName>
    </submittedName>
</protein>
<keyword evidence="3" id="KW-1185">Reference proteome</keyword>